<dbReference type="Gene3D" id="6.10.250.690">
    <property type="match status" value="1"/>
</dbReference>
<name>C9LA34_BLAHA</name>
<dbReference type="SUPFAM" id="SSF52172">
    <property type="entry name" value="CheY-like"/>
    <property type="match status" value="1"/>
</dbReference>
<evidence type="ECO:0000256" key="6">
    <source>
        <dbReference type="PROSITE-ProRule" id="PRU00169"/>
    </source>
</evidence>
<feature type="DNA-binding region" description="OmpR/PhoB-type" evidence="7">
    <location>
        <begin position="127"/>
        <end position="225"/>
    </location>
</feature>
<dbReference type="EMBL" id="ABYU02000030">
    <property type="protein sequence ID" value="EEX20832.1"/>
    <property type="molecule type" value="Genomic_DNA"/>
</dbReference>
<evidence type="ECO:0000313" key="11">
    <source>
        <dbReference type="Proteomes" id="UP000003755"/>
    </source>
</evidence>
<evidence type="ECO:0000256" key="2">
    <source>
        <dbReference type="ARBA" id="ARBA00023015"/>
    </source>
</evidence>
<evidence type="ECO:0000256" key="4">
    <source>
        <dbReference type="ARBA" id="ARBA00023163"/>
    </source>
</evidence>
<comment type="function">
    <text evidence="5">May play the central regulatory role in sporulation. It may be an element of the effector pathway responsible for the activation of sporulation genes in response to nutritional stress. Spo0A may act in concert with spo0H (a sigma factor) to control the expression of some genes that are critical to the sporulation process.</text>
</comment>
<organism evidence="10 11">
    <name type="scientific">Blautia hansenii DSM 20583</name>
    <dbReference type="NCBI Taxonomy" id="537007"/>
    <lineage>
        <taxon>Bacteria</taxon>
        <taxon>Bacillati</taxon>
        <taxon>Bacillota</taxon>
        <taxon>Clostridia</taxon>
        <taxon>Lachnospirales</taxon>
        <taxon>Lachnospiraceae</taxon>
        <taxon>Blautia</taxon>
    </lineage>
</organism>
<evidence type="ECO:0000259" key="8">
    <source>
        <dbReference type="PROSITE" id="PS50110"/>
    </source>
</evidence>
<dbReference type="Gene3D" id="1.10.10.10">
    <property type="entry name" value="Winged helix-like DNA-binding domain superfamily/Winged helix DNA-binding domain"/>
    <property type="match status" value="1"/>
</dbReference>
<dbReference type="GO" id="GO:0005829">
    <property type="term" value="C:cytosol"/>
    <property type="evidence" value="ECO:0007669"/>
    <property type="project" value="TreeGrafter"/>
</dbReference>
<dbReference type="STRING" id="537007.BLAHAN_06283"/>
<keyword evidence="11" id="KW-1185">Reference proteome</keyword>
<evidence type="ECO:0000256" key="7">
    <source>
        <dbReference type="PROSITE-ProRule" id="PRU01091"/>
    </source>
</evidence>
<dbReference type="InterPro" id="IPR016032">
    <property type="entry name" value="Sig_transdc_resp-reg_C-effctor"/>
</dbReference>
<dbReference type="GO" id="GO:0032993">
    <property type="term" value="C:protein-DNA complex"/>
    <property type="evidence" value="ECO:0007669"/>
    <property type="project" value="TreeGrafter"/>
</dbReference>
<dbReference type="SMART" id="SM00448">
    <property type="entry name" value="REC"/>
    <property type="match status" value="1"/>
</dbReference>
<dbReference type="HOGENOM" id="CLU_000445_30_3_9"/>
<evidence type="ECO:0000313" key="10">
    <source>
        <dbReference type="EMBL" id="EEX20832.1"/>
    </source>
</evidence>
<dbReference type="AlphaFoldDB" id="C9LA34"/>
<dbReference type="GO" id="GO:0006355">
    <property type="term" value="P:regulation of DNA-templated transcription"/>
    <property type="evidence" value="ECO:0007669"/>
    <property type="project" value="InterPro"/>
</dbReference>
<evidence type="ECO:0000256" key="3">
    <source>
        <dbReference type="ARBA" id="ARBA00023125"/>
    </source>
</evidence>
<dbReference type="PROSITE" id="PS51755">
    <property type="entry name" value="OMPR_PHOB"/>
    <property type="match status" value="1"/>
</dbReference>
<dbReference type="InterPro" id="IPR001789">
    <property type="entry name" value="Sig_transdc_resp-reg_receiver"/>
</dbReference>
<gene>
    <name evidence="10" type="ORF">BLAHAN_06283</name>
</gene>
<dbReference type="Pfam" id="PF00486">
    <property type="entry name" value="Trans_reg_C"/>
    <property type="match status" value="1"/>
</dbReference>
<dbReference type="InterPro" id="IPR011006">
    <property type="entry name" value="CheY-like_superfamily"/>
</dbReference>
<dbReference type="Proteomes" id="UP000003755">
    <property type="component" value="Unassembled WGS sequence"/>
</dbReference>
<feature type="modified residue" description="4-aspartylphosphate" evidence="6">
    <location>
        <position position="53"/>
    </location>
</feature>
<dbReference type="Pfam" id="PF00072">
    <property type="entry name" value="Response_reg"/>
    <property type="match status" value="1"/>
</dbReference>
<feature type="domain" description="OmpR/PhoB-type" evidence="9">
    <location>
        <begin position="127"/>
        <end position="225"/>
    </location>
</feature>
<dbReference type="eggNOG" id="COG0745">
    <property type="taxonomic scope" value="Bacteria"/>
</dbReference>
<evidence type="ECO:0000256" key="1">
    <source>
        <dbReference type="ARBA" id="ARBA00018672"/>
    </source>
</evidence>
<reference evidence="10" key="1">
    <citation type="submission" date="2009-09" db="EMBL/GenBank/DDBJ databases">
        <authorList>
            <person name="Weinstock G."/>
            <person name="Sodergren E."/>
            <person name="Clifton S."/>
            <person name="Fulton L."/>
            <person name="Fulton B."/>
            <person name="Courtney L."/>
            <person name="Fronick C."/>
            <person name="Harrison M."/>
            <person name="Strong C."/>
            <person name="Farmer C."/>
            <person name="Delahaunty K."/>
            <person name="Markovic C."/>
            <person name="Hall O."/>
            <person name="Minx P."/>
            <person name="Tomlinson C."/>
            <person name="Mitreva M."/>
            <person name="Nelson J."/>
            <person name="Hou S."/>
            <person name="Wollam A."/>
            <person name="Pepin K.H."/>
            <person name="Johnson M."/>
            <person name="Bhonagiri V."/>
            <person name="Nash W.E."/>
            <person name="Warren W."/>
            <person name="Chinwalla A."/>
            <person name="Mardis E.R."/>
            <person name="Wilson R.K."/>
        </authorList>
    </citation>
    <scope>NUCLEOTIDE SEQUENCE [LARGE SCALE GENOMIC DNA]</scope>
    <source>
        <strain evidence="10">DSM 20583</strain>
    </source>
</reference>
<proteinExistence type="predicted"/>
<keyword evidence="2" id="KW-0805">Transcription regulation</keyword>
<keyword evidence="4" id="KW-0804">Transcription</keyword>
<evidence type="ECO:0000259" key="9">
    <source>
        <dbReference type="PROSITE" id="PS51755"/>
    </source>
</evidence>
<keyword evidence="3 7" id="KW-0238">DNA-binding</keyword>
<accession>C9LA34</accession>
<dbReference type="SMART" id="SM00862">
    <property type="entry name" value="Trans_reg_C"/>
    <property type="match status" value="1"/>
</dbReference>
<keyword evidence="6" id="KW-0597">Phosphoprotein</keyword>
<dbReference type="GO" id="GO:0000156">
    <property type="term" value="F:phosphorelay response regulator activity"/>
    <property type="evidence" value="ECO:0007669"/>
    <property type="project" value="TreeGrafter"/>
</dbReference>
<dbReference type="PANTHER" id="PTHR48111:SF43">
    <property type="entry name" value="STAGE 0 SPORULATION PROTEIN A HOMOLOG"/>
    <property type="match status" value="1"/>
</dbReference>
<dbReference type="PROSITE" id="PS50110">
    <property type="entry name" value="RESPONSE_REGULATORY"/>
    <property type="match status" value="1"/>
</dbReference>
<dbReference type="SUPFAM" id="SSF46894">
    <property type="entry name" value="C-terminal effector domain of the bipartite response regulators"/>
    <property type="match status" value="1"/>
</dbReference>
<dbReference type="Gene3D" id="3.40.50.2300">
    <property type="match status" value="1"/>
</dbReference>
<comment type="caution">
    <text evidence="10">The sequence shown here is derived from an EMBL/GenBank/DDBJ whole genome shotgun (WGS) entry which is preliminary data.</text>
</comment>
<dbReference type="GO" id="GO:0000976">
    <property type="term" value="F:transcription cis-regulatory region binding"/>
    <property type="evidence" value="ECO:0007669"/>
    <property type="project" value="TreeGrafter"/>
</dbReference>
<feature type="domain" description="Response regulatory" evidence="8">
    <location>
        <begin position="4"/>
        <end position="117"/>
    </location>
</feature>
<dbReference type="InterPro" id="IPR001867">
    <property type="entry name" value="OmpR/PhoB-type_DNA-bd"/>
</dbReference>
<dbReference type="InterPro" id="IPR039420">
    <property type="entry name" value="WalR-like"/>
</dbReference>
<dbReference type="InterPro" id="IPR036388">
    <property type="entry name" value="WH-like_DNA-bd_sf"/>
</dbReference>
<dbReference type="PANTHER" id="PTHR48111">
    <property type="entry name" value="REGULATOR OF RPOS"/>
    <property type="match status" value="1"/>
</dbReference>
<protein>
    <recommendedName>
        <fullName evidence="1">Stage 0 sporulation protein A homolog</fullName>
    </recommendedName>
</protein>
<dbReference type="CDD" id="cd00383">
    <property type="entry name" value="trans_reg_C"/>
    <property type="match status" value="1"/>
</dbReference>
<sequence>MNMKILIVEDDFVLAEEILRLCQRWGFEGEYLEDFTEVDKQCENSHCDLVLMDINLPFYDGFYWCQKIRSISKVPILFLSSRDQNSDKVMAMVSGGDDYVEKPFDAELLLVKIRSLLRRSYEYVQSDREYLESELIYDRGQGILLYQNEPIEMTKSENRIMSILADYKGQVVDRETLMQELWNTDEYVTDASLTVLISRLRSKICAATEGISCIHTRKGKGYYLE</sequence>
<evidence type="ECO:0000256" key="5">
    <source>
        <dbReference type="ARBA" id="ARBA00024867"/>
    </source>
</evidence>